<dbReference type="OrthoDB" id="1600564at2759"/>
<evidence type="ECO:0000313" key="3">
    <source>
        <dbReference type="Proteomes" id="UP000188268"/>
    </source>
</evidence>
<dbReference type="PANTHER" id="PTHR45642">
    <property type="entry name" value="GDSL ESTERASE/LIPASE EXL3"/>
    <property type="match status" value="1"/>
</dbReference>
<keyword evidence="3" id="KW-1185">Reference proteome</keyword>
<dbReference type="CDD" id="cd01837">
    <property type="entry name" value="SGNH_plant_lipase_like"/>
    <property type="match status" value="1"/>
</dbReference>
<name>A0A1R3IK44_COCAP</name>
<dbReference type="OMA" id="FRIVENR"/>
<dbReference type="InterPro" id="IPR050592">
    <property type="entry name" value="GDSL_lipolytic_enzyme"/>
</dbReference>
<proteinExistence type="inferred from homology"/>
<dbReference type="AlphaFoldDB" id="A0A1R3IK44"/>
<sequence>MMSTTMPKFRAILIFGDSTVDTGNNNYISTLFKADRPPYGKNFPGHIPTGRFSDGKLVPDFVASFLGLKEIVPPFLQPNLSEDELCSGVSFASAGSGYDELTTAFSNVIPVSKQVHLFKNYILKLKEIVGEEEAKNIISQSLVIISAGTNDFIFNFFDIPTRRLEFNITGYQQLLLHKLEKFVKELYDLGCRKMVVAGLPPIGCLPIQMSAKFEILNDRRCLEDQNSDAQSYNKKLSKLLPQIQAMLPKSKIVYADVYEPLVDMMNYPHGYGFAETKLGCCGTGLLEASFLCNPLTPICKKPAEFLFFDSIHPTQQAYLYLAKYLEMEVLPHLFKNHSSYFESQTSEEEAKNIINEALVMISAGTNDLVFNFFDLPIRRFEFNITEYQHFLLQRLENFVKELYELGCRKMIVAGIPPIGCLPIQMSAKFKFLKDRKCLEDQNSDTQSYNQKLKKLLLEIEAMLPRSKIAYADMYETVMDMIKHPQKYGFAETKIGCCGSGLVEVSFLCNPLSPICGNSSEFLFWDSVHPSQQVYRYLAKYIHKEVVPHYF</sequence>
<accession>A0A1R3IK44</accession>
<dbReference type="InterPro" id="IPR036514">
    <property type="entry name" value="SGNH_hydro_sf"/>
</dbReference>
<protein>
    <submittedName>
        <fullName evidence="2">Lipase, GDSL</fullName>
    </submittedName>
</protein>
<dbReference type="InterPro" id="IPR035669">
    <property type="entry name" value="SGNH_plant_lipase-like"/>
</dbReference>
<reference evidence="2 3" key="1">
    <citation type="submission" date="2013-09" db="EMBL/GenBank/DDBJ databases">
        <title>Corchorus capsularis genome sequencing.</title>
        <authorList>
            <person name="Alam M."/>
            <person name="Haque M.S."/>
            <person name="Islam M.S."/>
            <person name="Emdad E.M."/>
            <person name="Islam M.M."/>
            <person name="Ahmed B."/>
            <person name="Halim A."/>
            <person name="Hossen Q.M.M."/>
            <person name="Hossain M.Z."/>
            <person name="Ahmed R."/>
            <person name="Khan M.M."/>
            <person name="Islam R."/>
            <person name="Rashid M.M."/>
            <person name="Khan S.A."/>
            <person name="Rahman M.S."/>
            <person name="Alam M."/>
        </authorList>
    </citation>
    <scope>NUCLEOTIDE SEQUENCE [LARGE SCALE GENOMIC DNA]</scope>
    <source>
        <strain evidence="3">cv. CVL-1</strain>
        <tissue evidence="2">Whole seedling</tissue>
    </source>
</reference>
<evidence type="ECO:0000313" key="2">
    <source>
        <dbReference type="EMBL" id="OMO82930.1"/>
    </source>
</evidence>
<dbReference type="PANTHER" id="PTHR45642:SF120">
    <property type="entry name" value="GDSL-LIKE LIPASE_ACYLHYDROLASE"/>
    <property type="match status" value="1"/>
</dbReference>
<dbReference type="Gene3D" id="3.40.50.1110">
    <property type="entry name" value="SGNH hydrolase"/>
    <property type="match status" value="2"/>
</dbReference>
<comment type="similarity">
    <text evidence="1">Belongs to the 'GDSL' lipolytic enzyme family.</text>
</comment>
<dbReference type="EMBL" id="AWWV01009939">
    <property type="protein sequence ID" value="OMO82930.1"/>
    <property type="molecule type" value="Genomic_DNA"/>
</dbReference>
<dbReference type="STRING" id="210143.A0A1R3IK44"/>
<dbReference type="FunFam" id="3.40.50.1110:FF:000003">
    <property type="entry name" value="GDSL esterase/lipase APG"/>
    <property type="match status" value="2"/>
</dbReference>
<comment type="caution">
    <text evidence="2">The sequence shown here is derived from an EMBL/GenBank/DDBJ whole genome shotgun (WGS) entry which is preliminary data.</text>
</comment>
<dbReference type="Proteomes" id="UP000188268">
    <property type="component" value="Unassembled WGS sequence"/>
</dbReference>
<evidence type="ECO:0000256" key="1">
    <source>
        <dbReference type="ARBA" id="ARBA00008668"/>
    </source>
</evidence>
<dbReference type="SUPFAM" id="SSF52266">
    <property type="entry name" value="SGNH hydrolase"/>
    <property type="match status" value="2"/>
</dbReference>
<gene>
    <name evidence="2" type="ORF">CCACVL1_11662</name>
</gene>
<dbReference type="InterPro" id="IPR001087">
    <property type="entry name" value="GDSL"/>
</dbReference>
<dbReference type="Pfam" id="PF00657">
    <property type="entry name" value="Lipase_GDSL"/>
    <property type="match status" value="2"/>
</dbReference>
<organism evidence="2 3">
    <name type="scientific">Corchorus capsularis</name>
    <name type="common">Jute</name>
    <dbReference type="NCBI Taxonomy" id="210143"/>
    <lineage>
        <taxon>Eukaryota</taxon>
        <taxon>Viridiplantae</taxon>
        <taxon>Streptophyta</taxon>
        <taxon>Embryophyta</taxon>
        <taxon>Tracheophyta</taxon>
        <taxon>Spermatophyta</taxon>
        <taxon>Magnoliopsida</taxon>
        <taxon>eudicotyledons</taxon>
        <taxon>Gunneridae</taxon>
        <taxon>Pentapetalae</taxon>
        <taxon>rosids</taxon>
        <taxon>malvids</taxon>
        <taxon>Malvales</taxon>
        <taxon>Malvaceae</taxon>
        <taxon>Grewioideae</taxon>
        <taxon>Apeibeae</taxon>
        <taxon>Corchorus</taxon>
    </lineage>
</organism>
<dbReference type="Gramene" id="OMO82930">
    <property type="protein sequence ID" value="OMO82930"/>
    <property type="gene ID" value="CCACVL1_11662"/>
</dbReference>
<dbReference type="GO" id="GO:0016788">
    <property type="term" value="F:hydrolase activity, acting on ester bonds"/>
    <property type="evidence" value="ECO:0007669"/>
    <property type="project" value="InterPro"/>
</dbReference>